<sequence length="87" mass="9279">METATETVAKDINTEETKAVCVVRAVGTAYGVGAGAVATEYASGAVGTAYKAKTIGRVGVVGVETYPSYYLSFNDFCFDRFGRRHRV</sequence>
<dbReference type="EMBL" id="LSSK01001734">
    <property type="protein sequence ID" value="OMH78906.1"/>
    <property type="molecule type" value="Genomic_DNA"/>
</dbReference>
<organism evidence="1 2">
    <name type="scientific">Zancudomyces culisetae</name>
    <name type="common">Gut fungus</name>
    <name type="synonym">Smittium culisetae</name>
    <dbReference type="NCBI Taxonomy" id="1213189"/>
    <lineage>
        <taxon>Eukaryota</taxon>
        <taxon>Fungi</taxon>
        <taxon>Fungi incertae sedis</taxon>
        <taxon>Zoopagomycota</taxon>
        <taxon>Kickxellomycotina</taxon>
        <taxon>Harpellomycetes</taxon>
        <taxon>Harpellales</taxon>
        <taxon>Legeriomycetaceae</taxon>
        <taxon>Zancudomyces</taxon>
    </lineage>
</organism>
<reference evidence="2" key="1">
    <citation type="submission" date="2017-01" db="EMBL/GenBank/DDBJ databases">
        <authorList>
            <person name="Wang Y."/>
            <person name="White M."/>
            <person name="Kvist S."/>
            <person name="Moncalvo J.-M."/>
        </authorList>
    </citation>
    <scope>NUCLEOTIDE SEQUENCE [LARGE SCALE GENOMIC DNA]</scope>
    <source>
        <strain evidence="2">COL-18-3</strain>
    </source>
</reference>
<dbReference type="Proteomes" id="UP000188320">
    <property type="component" value="Unassembled WGS sequence"/>
</dbReference>
<accession>A0A1R1PD74</accession>
<dbReference type="AlphaFoldDB" id="A0A1R1PD74"/>
<evidence type="ECO:0000313" key="2">
    <source>
        <dbReference type="Proteomes" id="UP000188320"/>
    </source>
</evidence>
<protein>
    <submittedName>
        <fullName evidence="1">Uncharacterized protein</fullName>
    </submittedName>
</protein>
<comment type="caution">
    <text evidence="1">The sequence shown here is derived from an EMBL/GenBank/DDBJ whole genome shotgun (WGS) entry which is preliminary data.</text>
</comment>
<keyword evidence="2" id="KW-1185">Reference proteome</keyword>
<name>A0A1R1PD74_ZANCU</name>
<gene>
    <name evidence="1" type="ORF">AX774_g7693</name>
</gene>
<evidence type="ECO:0000313" key="1">
    <source>
        <dbReference type="EMBL" id="OMH78906.1"/>
    </source>
</evidence>
<proteinExistence type="predicted"/>